<keyword evidence="2" id="KW-0732">Signal</keyword>
<dbReference type="FunCoup" id="A0A1H9M758">
    <property type="interactions" value="85"/>
</dbReference>
<dbReference type="Proteomes" id="UP000199021">
    <property type="component" value="Unassembled WGS sequence"/>
</dbReference>
<gene>
    <name evidence="4" type="ORF">SAMN05444359_12750</name>
</gene>
<reference evidence="5" key="1">
    <citation type="submission" date="2016-10" db="EMBL/GenBank/DDBJ databases">
        <authorList>
            <person name="Varghese N."/>
            <person name="Submissions S."/>
        </authorList>
    </citation>
    <scope>NUCLEOTIDE SEQUENCE [LARGE SCALE GENOMIC DNA]</scope>
    <source>
        <strain evidence="5">DSM 24740</strain>
    </source>
</reference>
<feature type="chain" id="PRO_5011629016" evidence="2">
    <location>
        <begin position="23"/>
        <end position="654"/>
    </location>
</feature>
<feature type="domain" description="Beta-lactamase-related" evidence="3">
    <location>
        <begin position="288"/>
        <end position="626"/>
    </location>
</feature>
<dbReference type="EMBL" id="FOFB01000027">
    <property type="protein sequence ID" value="SER19536.1"/>
    <property type="molecule type" value="Genomic_DNA"/>
</dbReference>
<organism evidence="4 5">
    <name type="scientific">Neolewinella agarilytica</name>
    <dbReference type="NCBI Taxonomy" id="478744"/>
    <lineage>
        <taxon>Bacteria</taxon>
        <taxon>Pseudomonadati</taxon>
        <taxon>Bacteroidota</taxon>
        <taxon>Saprospiria</taxon>
        <taxon>Saprospirales</taxon>
        <taxon>Lewinellaceae</taxon>
        <taxon>Neolewinella</taxon>
    </lineage>
</organism>
<dbReference type="InParanoid" id="A0A1H9M758"/>
<protein>
    <submittedName>
        <fullName evidence="4">CubicO group peptidase, beta-lactamase class C family</fullName>
    </submittedName>
</protein>
<evidence type="ECO:0000313" key="5">
    <source>
        <dbReference type="Proteomes" id="UP000199021"/>
    </source>
</evidence>
<dbReference type="AlphaFoldDB" id="A0A1H9M758"/>
<sequence length="654" mass="72830">MKFYLSTFLLAGFLLSSQPVQAGSWAEDIIDWFSGFFSSEETSTTTYSQAEMDSLSVTPTGLLLNIVPESDTLPVEFSWPYESLTVSTDLERHNRLLRETVVLTNPTGKLPLAGTPAIRVLYRSDQRPARFLDLARRFADVQEVAYDELVAQVLPSAPELPTIVMADDPIGLSSANADWYSGLYPLGLSNVTMIHFGDPALLTGLPEKWTLINSPLRCKESEAFLAQAVFGAELLDGRLSESTAVFPAGTGYRLDAITNGFALPELLGIDREKFDHIDYQINRGIRYRAMPGAELLVMKDGKVVYEKAYGHHTYRRQKVNTGDLYDLASITKAAATSFAVMKLYDEGKIALDARVKDYLPEFKRRTIGRYKIEQLLSHHSGLQSDLPLNGLIGRQFVADSIREDFQLAIGPDRWLDTKVPGLVRKGLSGKIDYTRRLMYRYSDLNYYLLQLIVEEIAEEPMEELLEREFYAPMRLGRLTFNPAANGVPSNVVVPTVVDTWMRGGLLRGYVHDEGAALLGGVAGHAGLFGNAHDLARLFQLLNDGGTFEGEQLLTPETVDLFTSRGRYNYRALGFDRLAGGWGNVISAGASNKTFGHLGFSGTSVWADPENGLVFVLLTNRVHPDPKNERFMSMNIRGKVYRGIYRALNSWELDS</sequence>
<dbReference type="InterPro" id="IPR050789">
    <property type="entry name" value="Diverse_Enzym_Activities"/>
</dbReference>
<name>A0A1H9M758_9BACT</name>
<keyword evidence="1" id="KW-0378">Hydrolase</keyword>
<dbReference type="GO" id="GO:0016787">
    <property type="term" value="F:hydrolase activity"/>
    <property type="evidence" value="ECO:0007669"/>
    <property type="project" value="UniProtKB-KW"/>
</dbReference>
<proteinExistence type="predicted"/>
<dbReference type="PANTHER" id="PTHR43283:SF11">
    <property type="entry name" value="BETA-LACTAMASE-RELATED DOMAIN-CONTAINING PROTEIN"/>
    <property type="match status" value="1"/>
</dbReference>
<keyword evidence="5" id="KW-1185">Reference proteome</keyword>
<evidence type="ECO:0000256" key="1">
    <source>
        <dbReference type="ARBA" id="ARBA00022801"/>
    </source>
</evidence>
<dbReference type="Pfam" id="PF00144">
    <property type="entry name" value="Beta-lactamase"/>
    <property type="match status" value="1"/>
</dbReference>
<feature type="signal peptide" evidence="2">
    <location>
        <begin position="1"/>
        <end position="22"/>
    </location>
</feature>
<dbReference type="Gene3D" id="3.40.710.10">
    <property type="entry name" value="DD-peptidase/beta-lactamase superfamily"/>
    <property type="match status" value="1"/>
</dbReference>
<dbReference type="RefSeq" id="WP_090172073.1">
    <property type="nucleotide sequence ID" value="NZ_FOFB01000027.1"/>
</dbReference>
<dbReference type="InterPro" id="IPR012338">
    <property type="entry name" value="Beta-lactam/transpept-like"/>
</dbReference>
<evidence type="ECO:0000313" key="4">
    <source>
        <dbReference type="EMBL" id="SER19536.1"/>
    </source>
</evidence>
<dbReference type="InterPro" id="IPR001466">
    <property type="entry name" value="Beta-lactam-related"/>
</dbReference>
<dbReference type="STRING" id="478744.SAMN05444359_12750"/>
<evidence type="ECO:0000259" key="3">
    <source>
        <dbReference type="Pfam" id="PF00144"/>
    </source>
</evidence>
<dbReference type="OrthoDB" id="9805821at2"/>
<accession>A0A1H9M758</accession>
<dbReference type="PANTHER" id="PTHR43283">
    <property type="entry name" value="BETA-LACTAMASE-RELATED"/>
    <property type="match status" value="1"/>
</dbReference>
<dbReference type="SUPFAM" id="SSF56601">
    <property type="entry name" value="beta-lactamase/transpeptidase-like"/>
    <property type="match status" value="1"/>
</dbReference>
<evidence type="ECO:0000256" key="2">
    <source>
        <dbReference type="SAM" id="SignalP"/>
    </source>
</evidence>